<reference evidence="1" key="1">
    <citation type="submission" date="2022-07" db="EMBL/GenBank/DDBJ databases">
        <authorList>
            <person name="Trinca V."/>
            <person name="Uliana J.V.C."/>
            <person name="Torres T.T."/>
            <person name="Ward R.J."/>
            <person name="Monesi N."/>
        </authorList>
    </citation>
    <scope>NUCLEOTIDE SEQUENCE</scope>
    <source>
        <strain evidence="1">HSMRA1968</strain>
        <tissue evidence="1">Whole embryos</tissue>
    </source>
</reference>
<dbReference type="Proteomes" id="UP001151699">
    <property type="component" value="Chromosome B"/>
</dbReference>
<keyword evidence="2" id="KW-1185">Reference proteome</keyword>
<accession>A0A9Q0N6P2</accession>
<dbReference type="OrthoDB" id="10034447at2759"/>
<dbReference type="Gene3D" id="3.10.20.90">
    <property type="entry name" value="Phosphatidylinositol 3-kinase Catalytic Subunit, Chain A, domain 1"/>
    <property type="match status" value="1"/>
</dbReference>
<dbReference type="SUPFAM" id="SSF54236">
    <property type="entry name" value="Ubiquitin-like"/>
    <property type="match status" value="1"/>
</dbReference>
<name>A0A9Q0N6P2_9DIPT</name>
<sequence length="409" mass="47539">MLTCSSNVAKDTCASYLGYPINQNKVTEDNEIPIWIRGEPRFISGIMSSTTCYELIQALIDDELHDKRNEEANVDVAVSRDLNDYVITECWRDVEQALTGETYILPLWQAWSTARNEIKFKLKINKNKAGHANEYKKPDVVKSKKRKFVALRKLIKRLIYQSETIHDHLSVISDNQLEKKVNDKRDNKLYDTKVMANFLKDADSTLKDIKTENIYVNPYTSEPNPIDVDQSDELFLLIDNCNDDGDSGVHVEYGQYVLNQKCNASMRAKLCRNDAYQETPKRKLYSKKQKEKLRKNNLNARLSTHEIPTTGYYADVEKSRSRYEIIRLEVLCRISDMKGLLRKENDLVSKLAKRCAQYRSQNQIYTAKIGLEMEIEQVQANLSYFAEEIIRNEVELFKKRKQFTNALEV</sequence>
<dbReference type="AlphaFoldDB" id="A0A9Q0N6P2"/>
<dbReference type="PANTHER" id="PTHR15286">
    <property type="entry name" value="RAS-ASSOCIATING DOMAIN CONTAINING PROTEIN"/>
    <property type="match status" value="1"/>
</dbReference>
<gene>
    <name evidence="1" type="primary">rassf10_0</name>
    <name evidence="1" type="ORF">Bhyg_09448</name>
</gene>
<dbReference type="InterPro" id="IPR033593">
    <property type="entry name" value="N-RASSF"/>
</dbReference>
<comment type="caution">
    <text evidence="1">The sequence shown here is derived from an EMBL/GenBank/DDBJ whole genome shotgun (WGS) entry which is preliminary data.</text>
</comment>
<dbReference type="InterPro" id="IPR029071">
    <property type="entry name" value="Ubiquitin-like_domsf"/>
</dbReference>
<proteinExistence type="predicted"/>
<protein>
    <submittedName>
        <fullName evidence="1">Ras association domain-containing protein 10</fullName>
    </submittedName>
</protein>
<evidence type="ECO:0000313" key="2">
    <source>
        <dbReference type="Proteomes" id="UP001151699"/>
    </source>
</evidence>
<organism evidence="1 2">
    <name type="scientific">Pseudolycoriella hygida</name>
    <dbReference type="NCBI Taxonomy" id="35572"/>
    <lineage>
        <taxon>Eukaryota</taxon>
        <taxon>Metazoa</taxon>
        <taxon>Ecdysozoa</taxon>
        <taxon>Arthropoda</taxon>
        <taxon>Hexapoda</taxon>
        <taxon>Insecta</taxon>
        <taxon>Pterygota</taxon>
        <taxon>Neoptera</taxon>
        <taxon>Endopterygota</taxon>
        <taxon>Diptera</taxon>
        <taxon>Nematocera</taxon>
        <taxon>Sciaroidea</taxon>
        <taxon>Sciaridae</taxon>
        <taxon>Pseudolycoriella</taxon>
    </lineage>
</organism>
<evidence type="ECO:0000313" key="1">
    <source>
        <dbReference type="EMBL" id="KAJ6644479.1"/>
    </source>
</evidence>
<dbReference type="PANTHER" id="PTHR15286:SF15">
    <property type="entry name" value="MERU, ISOFORM A"/>
    <property type="match status" value="1"/>
</dbReference>
<dbReference type="EMBL" id="WJQU01000002">
    <property type="protein sequence ID" value="KAJ6644479.1"/>
    <property type="molecule type" value="Genomic_DNA"/>
</dbReference>